<comment type="caution">
    <text evidence="3">The sequence shown here is derived from an EMBL/GenBank/DDBJ whole genome shotgun (WGS) entry which is preliminary data.</text>
</comment>
<dbReference type="InterPro" id="IPR036938">
    <property type="entry name" value="PAP2/HPO_sf"/>
</dbReference>
<evidence type="ECO:0000256" key="1">
    <source>
        <dbReference type="SAM" id="Phobius"/>
    </source>
</evidence>
<evidence type="ECO:0000313" key="4">
    <source>
        <dbReference type="Proteomes" id="UP000177565"/>
    </source>
</evidence>
<organism evidence="3 4">
    <name type="scientific">Candidatus Taylorbacteria bacterium RIFCSPHIGHO2_02_FULL_46_13</name>
    <dbReference type="NCBI Taxonomy" id="1802312"/>
    <lineage>
        <taxon>Bacteria</taxon>
        <taxon>Candidatus Tayloriibacteriota</taxon>
    </lineage>
</organism>
<dbReference type="Proteomes" id="UP000177565">
    <property type="component" value="Unassembled WGS sequence"/>
</dbReference>
<reference evidence="3 4" key="1">
    <citation type="journal article" date="2016" name="Nat. Commun.">
        <title>Thousands of microbial genomes shed light on interconnected biogeochemical processes in an aquifer system.</title>
        <authorList>
            <person name="Anantharaman K."/>
            <person name="Brown C.T."/>
            <person name="Hug L.A."/>
            <person name="Sharon I."/>
            <person name="Castelle C.J."/>
            <person name="Probst A.J."/>
            <person name="Thomas B.C."/>
            <person name="Singh A."/>
            <person name="Wilkins M.J."/>
            <person name="Karaoz U."/>
            <person name="Brodie E.L."/>
            <person name="Williams K.H."/>
            <person name="Hubbard S.S."/>
            <person name="Banfield J.F."/>
        </authorList>
    </citation>
    <scope>NUCLEOTIDE SEQUENCE [LARGE SCALE GENOMIC DNA]</scope>
</reference>
<feature type="transmembrane region" description="Helical" evidence="1">
    <location>
        <begin position="185"/>
        <end position="206"/>
    </location>
</feature>
<sequence>MQTTTAKRLIYGGLLGIIASVLLGLFVIHPENFLQSIDLSLYQTLYPPSSTSLITLMLCITAFGSATVVTVLSLIALGVLSIRRWWFEVIVWVSALGATELFTFILKNIILRARPLVHLVEASGGSYPSGHATSATVLYILVFLFLVPLLRHKTARSLCSLCCFVLIATVALSRLILGAHWLSDIVGSMLLAGGTTLFCYGIAQLIKQKTIT</sequence>
<evidence type="ECO:0000313" key="3">
    <source>
        <dbReference type="EMBL" id="OHA25953.1"/>
    </source>
</evidence>
<proteinExistence type="predicted"/>
<dbReference type="Pfam" id="PF01569">
    <property type="entry name" value="PAP2"/>
    <property type="match status" value="1"/>
</dbReference>
<feature type="transmembrane region" description="Helical" evidence="1">
    <location>
        <begin position="9"/>
        <end position="29"/>
    </location>
</feature>
<accession>A0A1G2MQ16</accession>
<dbReference type="Gene3D" id="1.20.144.10">
    <property type="entry name" value="Phosphatidic acid phosphatase type 2/haloperoxidase"/>
    <property type="match status" value="1"/>
</dbReference>
<name>A0A1G2MQ16_9BACT</name>
<dbReference type="CDD" id="cd03392">
    <property type="entry name" value="PAP2_like_2"/>
    <property type="match status" value="1"/>
</dbReference>
<evidence type="ECO:0000259" key="2">
    <source>
        <dbReference type="SMART" id="SM00014"/>
    </source>
</evidence>
<dbReference type="AlphaFoldDB" id="A0A1G2MQ16"/>
<dbReference type="InterPro" id="IPR000326">
    <property type="entry name" value="PAP2/HPO"/>
</dbReference>
<keyword evidence="1" id="KW-0812">Transmembrane</keyword>
<protein>
    <recommendedName>
        <fullName evidence="2">Phosphatidic acid phosphatase type 2/haloperoxidase domain-containing protein</fullName>
    </recommendedName>
</protein>
<dbReference type="SMART" id="SM00014">
    <property type="entry name" value="acidPPc"/>
    <property type="match status" value="1"/>
</dbReference>
<gene>
    <name evidence="3" type="ORF">A3C06_01880</name>
</gene>
<feature type="transmembrane region" description="Helical" evidence="1">
    <location>
        <begin position="89"/>
        <end position="110"/>
    </location>
</feature>
<feature type="transmembrane region" description="Helical" evidence="1">
    <location>
        <begin position="130"/>
        <end position="150"/>
    </location>
</feature>
<dbReference type="SUPFAM" id="SSF48317">
    <property type="entry name" value="Acid phosphatase/Vanadium-dependent haloperoxidase"/>
    <property type="match status" value="1"/>
</dbReference>
<dbReference type="EMBL" id="MHRQ01000029">
    <property type="protein sequence ID" value="OHA25953.1"/>
    <property type="molecule type" value="Genomic_DNA"/>
</dbReference>
<feature type="transmembrane region" description="Helical" evidence="1">
    <location>
        <begin position="157"/>
        <end position="179"/>
    </location>
</feature>
<dbReference type="PANTHER" id="PTHR14969">
    <property type="entry name" value="SPHINGOSINE-1-PHOSPHATE PHOSPHOHYDROLASE"/>
    <property type="match status" value="1"/>
</dbReference>
<dbReference type="PANTHER" id="PTHR14969:SF13">
    <property type="entry name" value="AT30094P"/>
    <property type="match status" value="1"/>
</dbReference>
<feature type="domain" description="Phosphatidic acid phosphatase type 2/haloperoxidase" evidence="2">
    <location>
        <begin position="89"/>
        <end position="200"/>
    </location>
</feature>
<dbReference type="STRING" id="1802312.A3C06_01880"/>
<keyword evidence="1" id="KW-1133">Transmembrane helix</keyword>
<feature type="transmembrane region" description="Helical" evidence="1">
    <location>
        <begin position="49"/>
        <end position="77"/>
    </location>
</feature>
<keyword evidence="1" id="KW-0472">Membrane</keyword>